<evidence type="ECO:0000313" key="2">
    <source>
        <dbReference type="Proteomes" id="UP000199533"/>
    </source>
</evidence>
<proteinExistence type="predicted"/>
<accession>A0A1I4DK96</accession>
<gene>
    <name evidence="1" type="ORF">SAMN05216302_102149</name>
</gene>
<evidence type="ECO:0000313" key="1">
    <source>
        <dbReference type="EMBL" id="SFK92867.1"/>
    </source>
</evidence>
<name>A0A1I4DK96_9PROT</name>
<sequence length="117" mass="13110">MSNKAQKWFAVAIASGVQRLYVLSLDGTPAAKTIELTTATWIDVLWPTRAWCAELDETRIAEAFRQLALHSDRWPVPKQLLLRLPARVEPLKLTAPTNSKSEIAKAAIMEMKQRVGL</sequence>
<dbReference type="STRING" id="52441.SAMN05216302_102149"/>
<keyword evidence="2" id="KW-1185">Reference proteome</keyword>
<dbReference type="Proteomes" id="UP000199533">
    <property type="component" value="Unassembled WGS sequence"/>
</dbReference>
<organism evidence="1 2">
    <name type="scientific">Nitrosomonas aestuarii</name>
    <dbReference type="NCBI Taxonomy" id="52441"/>
    <lineage>
        <taxon>Bacteria</taxon>
        <taxon>Pseudomonadati</taxon>
        <taxon>Pseudomonadota</taxon>
        <taxon>Betaproteobacteria</taxon>
        <taxon>Nitrosomonadales</taxon>
        <taxon>Nitrosomonadaceae</taxon>
        <taxon>Nitrosomonas</taxon>
    </lineage>
</organism>
<dbReference type="EMBL" id="FOSP01000021">
    <property type="protein sequence ID" value="SFK92867.1"/>
    <property type="molecule type" value="Genomic_DNA"/>
</dbReference>
<protein>
    <submittedName>
        <fullName evidence="1">Uncharacterized protein</fullName>
    </submittedName>
</protein>
<dbReference type="RefSeq" id="WP_090700774.1">
    <property type="nucleotide sequence ID" value="NZ_FOSP01000021.1"/>
</dbReference>
<reference evidence="2" key="1">
    <citation type="submission" date="2016-10" db="EMBL/GenBank/DDBJ databases">
        <authorList>
            <person name="Varghese N."/>
            <person name="Submissions S."/>
        </authorList>
    </citation>
    <scope>NUCLEOTIDE SEQUENCE [LARGE SCALE GENOMIC DNA]</scope>
    <source>
        <strain evidence="2">Nm69</strain>
    </source>
</reference>
<dbReference type="AlphaFoldDB" id="A0A1I4DK96"/>
<dbReference type="OrthoDB" id="8612489at2"/>